<dbReference type="PROSITE" id="PS00211">
    <property type="entry name" value="ABC_TRANSPORTER_1"/>
    <property type="match status" value="1"/>
</dbReference>
<dbReference type="Pfam" id="PF00005">
    <property type="entry name" value="ABC_tran"/>
    <property type="match status" value="1"/>
</dbReference>
<dbReference type="PROSITE" id="PS50893">
    <property type="entry name" value="ABC_TRANSPORTER_2"/>
    <property type="match status" value="1"/>
</dbReference>
<keyword evidence="2" id="KW-1003">Cell membrane</keyword>
<dbReference type="EMBL" id="RXOE01000010">
    <property type="protein sequence ID" value="RTQ31265.1"/>
    <property type="molecule type" value="Genomic_DNA"/>
</dbReference>
<dbReference type="AlphaFoldDB" id="A0A431TEW7"/>
<keyword evidence="2" id="KW-0472">Membrane</keyword>
<dbReference type="GO" id="GO:0005524">
    <property type="term" value="F:ATP binding"/>
    <property type="evidence" value="ECO:0007669"/>
    <property type="project" value="UniProtKB-KW"/>
</dbReference>
<evidence type="ECO:0000256" key="3">
    <source>
        <dbReference type="ARBA" id="ARBA00022741"/>
    </source>
</evidence>
<evidence type="ECO:0000256" key="4">
    <source>
        <dbReference type="ARBA" id="ARBA00022840"/>
    </source>
</evidence>
<sequence>MAPPMLQLQGVAKRFTLHRQNSLELPVFDDVDLSVSAGECVVLDGASGLGKSTLLKLVYANYRASAGRITVQSPAGPIDVTQATPREMVSLRRDTIGYVSQFLRVIPRVPALDVVAEPLAEDAGDDPAAIEAAREEARRWLARLRIPERLWHLPPATFSGGEQQRINIARNMIKPKPLLLLDEPTASLDAANTDTVISLIREATARGAATVGIFHDAEVGAAVATRRVDVGAFRSSRP</sequence>
<dbReference type="Gene3D" id="3.40.50.300">
    <property type="entry name" value="P-loop containing nucleotide triphosphate hydrolases"/>
    <property type="match status" value="1"/>
</dbReference>
<accession>A0A431TEW7</accession>
<keyword evidence="7" id="KW-1185">Reference proteome</keyword>
<dbReference type="PANTHER" id="PTHR42798:SF7">
    <property type="entry name" value="ALPHA-D-RIBOSE 1-METHYLPHOSPHONATE 5-TRIPHOSPHATE SYNTHASE SUBUNIT PHNL"/>
    <property type="match status" value="1"/>
</dbReference>
<dbReference type="InterPro" id="IPR003593">
    <property type="entry name" value="AAA+_ATPase"/>
</dbReference>
<keyword evidence="3" id="KW-0547">Nucleotide-binding</keyword>
<dbReference type="InterPro" id="IPR012701">
    <property type="entry name" value="CP_lyase_PhnL"/>
</dbReference>
<dbReference type="OrthoDB" id="9802264at2"/>
<keyword evidence="4" id="KW-0067">ATP-binding</keyword>
<keyword evidence="6" id="KW-0456">Lyase</keyword>
<dbReference type="InterPro" id="IPR027417">
    <property type="entry name" value="P-loop_NTPase"/>
</dbReference>
<proteinExistence type="inferred from homology"/>
<dbReference type="NCBIfam" id="TIGR02324">
    <property type="entry name" value="CP_lyasePhnL"/>
    <property type="match status" value="1"/>
</dbReference>
<comment type="caution">
    <text evidence="6">The sequence shown here is derived from an EMBL/GenBank/DDBJ whole genome shotgun (WGS) entry which is preliminary data.</text>
</comment>
<dbReference type="SMART" id="SM00382">
    <property type="entry name" value="AAA"/>
    <property type="match status" value="1"/>
</dbReference>
<gene>
    <name evidence="6" type="primary">phnL</name>
    <name evidence="6" type="ORF">EJP69_26530</name>
</gene>
<dbReference type="Proteomes" id="UP000267418">
    <property type="component" value="Unassembled WGS sequence"/>
</dbReference>
<evidence type="ECO:0000313" key="7">
    <source>
        <dbReference type="Proteomes" id="UP000267418"/>
    </source>
</evidence>
<name>A0A431TEW7_9BURK</name>
<reference evidence="6 7" key="1">
    <citation type="submission" date="2018-12" db="EMBL/GenBank/DDBJ databases">
        <title>The genome of Variovorax gossypii DSM 100435.</title>
        <authorList>
            <person name="Gao J."/>
            <person name="Sun J."/>
        </authorList>
    </citation>
    <scope>NUCLEOTIDE SEQUENCE [LARGE SCALE GENOMIC DNA]</scope>
    <source>
        <strain evidence="6 7">DSM 100435</strain>
    </source>
</reference>
<evidence type="ECO:0000256" key="2">
    <source>
        <dbReference type="ARBA" id="ARBA00022475"/>
    </source>
</evidence>
<evidence type="ECO:0000259" key="5">
    <source>
        <dbReference type="PROSITE" id="PS50893"/>
    </source>
</evidence>
<dbReference type="InterPro" id="IPR017871">
    <property type="entry name" value="ABC_transporter-like_CS"/>
</dbReference>
<dbReference type="GO" id="GO:0016829">
    <property type="term" value="F:lyase activity"/>
    <property type="evidence" value="ECO:0007669"/>
    <property type="project" value="UniProtKB-KW"/>
</dbReference>
<protein>
    <submittedName>
        <fullName evidence="6">Phosphonate C-P lyase system protein PhnL</fullName>
    </submittedName>
</protein>
<organism evidence="6 7">
    <name type="scientific">Variovorax gossypii</name>
    <dbReference type="NCBI Taxonomy" id="1679495"/>
    <lineage>
        <taxon>Bacteria</taxon>
        <taxon>Pseudomonadati</taxon>
        <taxon>Pseudomonadota</taxon>
        <taxon>Betaproteobacteria</taxon>
        <taxon>Burkholderiales</taxon>
        <taxon>Comamonadaceae</taxon>
        <taxon>Variovorax</taxon>
    </lineage>
</organism>
<feature type="domain" description="ABC transporter" evidence="5">
    <location>
        <begin position="6"/>
        <end position="238"/>
    </location>
</feature>
<evidence type="ECO:0000313" key="6">
    <source>
        <dbReference type="EMBL" id="RTQ31265.1"/>
    </source>
</evidence>
<dbReference type="RefSeq" id="WP_126473501.1">
    <property type="nucleotide sequence ID" value="NZ_RXOE01000010.1"/>
</dbReference>
<dbReference type="InterPro" id="IPR003439">
    <property type="entry name" value="ABC_transporter-like_ATP-bd"/>
</dbReference>
<dbReference type="GO" id="GO:0016887">
    <property type="term" value="F:ATP hydrolysis activity"/>
    <property type="evidence" value="ECO:0007669"/>
    <property type="project" value="InterPro"/>
</dbReference>
<dbReference type="PANTHER" id="PTHR42798">
    <property type="entry name" value="LIPOPROTEIN-RELEASING SYSTEM ATP-BINDING PROTEIN LOLD"/>
    <property type="match status" value="1"/>
</dbReference>
<dbReference type="SUPFAM" id="SSF52540">
    <property type="entry name" value="P-loop containing nucleoside triphosphate hydrolases"/>
    <property type="match status" value="1"/>
</dbReference>
<comment type="similarity">
    <text evidence="1">Belongs to the ABC transporter superfamily.</text>
</comment>
<evidence type="ECO:0000256" key="1">
    <source>
        <dbReference type="ARBA" id="ARBA00005417"/>
    </source>
</evidence>